<dbReference type="EMBL" id="JACHDN010000001">
    <property type="protein sequence ID" value="MBB5472530.1"/>
    <property type="molecule type" value="Genomic_DNA"/>
</dbReference>
<evidence type="ECO:0000313" key="5">
    <source>
        <dbReference type="Proteomes" id="UP000564629"/>
    </source>
</evidence>
<reference evidence="3 5" key="2">
    <citation type="submission" date="2020-08" db="EMBL/GenBank/DDBJ databases">
        <title>Sequencing the genomes of 1000 actinobacteria strains.</title>
        <authorList>
            <person name="Klenk H.-P."/>
        </authorList>
    </citation>
    <scope>NUCLEOTIDE SEQUENCE [LARGE SCALE GENOMIC DNA]</scope>
    <source>
        <strain evidence="3 5">DSM 9581</strain>
    </source>
</reference>
<feature type="domain" description="HTH cro/C1-type" evidence="1">
    <location>
        <begin position="20"/>
        <end position="75"/>
    </location>
</feature>
<dbReference type="Proteomes" id="UP000321723">
    <property type="component" value="Unassembled WGS sequence"/>
</dbReference>
<dbReference type="RefSeq" id="WP_146838544.1">
    <property type="nucleotide sequence ID" value="NZ_BJVQ01000037.1"/>
</dbReference>
<reference evidence="2 4" key="1">
    <citation type="submission" date="2019-07" db="EMBL/GenBank/DDBJ databases">
        <title>Whole genome shotgun sequence of Cellulomonas hominis NBRC 16055.</title>
        <authorList>
            <person name="Hosoyama A."/>
            <person name="Uohara A."/>
            <person name="Ohji S."/>
            <person name="Ichikawa N."/>
        </authorList>
    </citation>
    <scope>NUCLEOTIDE SEQUENCE [LARGE SCALE GENOMIC DNA]</scope>
    <source>
        <strain evidence="2 4">NBRC 16055</strain>
    </source>
</reference>
<dbReference type="InterPro" id="IPR001387">
    <property type="entry name" value="Cro/C1-type_HTH"/>
</dbReference>
<dbReference type="SUPFAM" id="SSF47413">
    <property type="entry name" value="lambda repressor-like DNA-binding domains"/>
    <property type="match status" value="1"/>
</dbReference>
<dbReference type="CDD" id="cd00093">
    <property type="entry name" value="HTH_XRE"/>
    <property type="match status" value="1"/>
</dbReference>
<accession>A0A511FGJ1</accession>
<dbReference type="EMBL" id="BJVQ01000037">
    <property type="protein sequence ID" value="GEL47447.1"/>
    <property type="molecule type" value="Genomic_DNA"/>
</dbReference>
<proteinExistence type="predicted"/>
<dbReference type="Proteomes" id="UP000564629">
    <property type="component" value="Unassembled WGS sequence"/>
</dbReference>
<gene>
    <name evidence="2" type="ORF">CHO01_25630</name>
    <name evidence="3" type="ORF">HNR08_001266</name>
</gene>
<evidence type="ECO:0000313" key="4">
    <source>
        <dbReference type="Proteomes" id="UP000321723"/>
    </source>
</evidence>
<evidence type="ECO:0000313" key="3">
    <source>
        <dbReference type="EMBL" id="MBB5472530.1"/>
    </source>
</evidence>
<dbReference type="Gene3D" id="1.10.260.40">
    <property type="entry name" value="lambda repressor-like DNA-binding domains"/>
    <property type="match status" value="1"/>
</dbReference>
<dbReference type="GO" id="GO:0003677">
    <property type="term" value="F:DNA binding"/>
    <property type="evidence" value="ECO:0007669"/>
    <property type="project" value="InterPro"/>
</dbReference>
<keyword evidence="4" id="KW-1185">Reference proteome</keyword>
<dbReference type="SMART" id="SM00530">
    <property type="entry name" value="HTH_XRE"/>
    <property type="match status" value="1"/>
</dbReference>
<organism evidence="2 4">
    <name type="scientific">Cellulomonas hominis</name>
    <dbReference type="NCBI Taxonomy" id="156981"/>
    <lineage>
        <taxon>Bacteria</taxon>
        <taxon>Bacillati</taxon>
        <taxon>Actinomycetota</taxon>
        <taxon>Actinomycetes</taxon>
        <taxon>Micrococcales</taxon>
        <taxon>Cellulomonadaceae</taxon>
        <taxon>Cellulomonas</taxon>
    </lineage>
</organism>
<name>A0A511FGJ1_9CELL</name>
<dbReference type="InterPro" id="IPR010982">
    <property type="entry name" value="Lambda_DNA-bd_dom_sf"/>
</dbReference>
<evidence type="ECO:0000259" key="1">
    <source>
        <dbReference type="SMART" id="SM00530"/>
    </source>
</evidence>
<sequence>MQMNPSRSRALDAAVAAEVRAEIARRKPDITLRDVAEQIGARRASLTAKVSGRIPFAPAELDAVAQVFGLTASTFVLRAEAACASTKAAS</sequence>
<evidence type="ECO:0000313" key="2">
    <source>
        <dbReference type="EMBL" id="GEL47447.1"/>
    </source>
</evidence>
<dbReference type="AlphaFoldDB" id="A0A511FGJ1"/>
<protein>
    <submittedName>
        <fullName evidence="3">Transcriptional regulator with XRE-family HTH domain</fullName>
    </submittedName>
</protein>
<comment type="caution">
    <text evidence="2">The sequence shown here is derived from an EMBL/GenBank/DDBJ whole genome shotgun (WGS) entry which is preliminary data.</text>
</comment>